<gene>
    <name evidence="4" type="primary">LOC104720111</name>
</gene>
<evidence type="ECO:0000256" key="1">
    <source>
        <dbReference type="SAM" id="MobiDB-lite"/>
    </source>
</evidence>
<dbReference type="InterPro" id="IPR013087">
    <property type="entry name" value="Znf_C2H2_type"/>
</dbReference>
<organism evidence="3 4">
    <name type="scientific">Camelina sativa</name>
    <name type="common">False flax</name>
    <name type="synonym">Myagrum sativum</name>
    <dbReference type="NCBI Taxonomy" id="90675"/>
    <lineage>
        <taxon>Eukaryota</taxon>
        <taxon>Viridiplantae</taxon>
        <taxon>Streptophyta</taxon>
        <taxon>Embryophyta</taxon>
        <taxon>Tracheophyta</taxon>
        <taxon>Spermatophyta</taxon>
        <taxon>Magnoliopsida</taxon>
        <taxon>eudicotyledons</taxon>
        <taxon>Gunneridae</taxon>
        <taxon>Pentapetalae</taxon>
        <taxon>rosids</taxon>
        <taxon>malvids</taxon>
        <taxon>Brassicales</taxon>
        <taxon>Brassicaceae</taxon>
        <taxon>Camelineae</taxon>
        <taxon>Camelina</taxon>
    </lineage>
</organism>
<evidence type="ECO:0000259" key="2">
    <source>
        <dbReference type="PROSITE" id="PS00028"/>
    </source>
</evidence>
<dbReference type="RefSeq" id="XP_010436378.2">
    <property type="nucleotide sequence ID" value="XM_010438076.2"/>
</dbReference>
<dbReference type="PROSITE" id="PS00028">
    <property type="entry name" value="ZINC_FINGER_C2H2_1"/>
    <property type="match status" value="1"/>
</dbReference>
<keyword evidence="3" id="KW-1185">Reference proteome</keyword>
<feature type="compositionally biased region" description="Polar residues" evidence="1">
    <location>
        <begin position="209"/>
        <end position="219"/>
    </location>
</feature>
<evidence type="ECO:0000313" key="4">
    <source>
        <dbReference type="RefSeq" id="XP_010436378.2"/>
    </source>
</evidence>
<protein>
    <submittedName>
        <fullName evidence="4">Uncharacterized protein LOC104720111</fullName>
    </submittedName>
</protein>
<evidence type="ECO:0000313" key="3">
    <source>
        <dbReference type="Proteomes" id="UP000694864"/>
    </source>
</evidence>
<reference evidence="3" key="1">
    <citation type="journal article" date="2014" name="Nat. Commun.">
        <title>The emerging biofuel crop Camelina sativa retains a highly undifferentiated hexaploid genome structure.</title>
        <authorList>
            <person name="Kagale S."/>
            <person name="Koh C."/>
            <person name="Nixon J."/>
            <person name="Bollina V."/>
            <person name="Clarke W.E."/>
            <person name="Tuteja R."/>
            <person name="Spillane C."/>
            <person name="Robinson S.J."/>
            <person name="Links M.G."/>
            <person name="Clarke C."/>
            <person name="Higgins E.E."/>
            <person name="Huebert T."/>
            <person name="Sharpe A.G."/>
            <person name="Parkin I.A."/>
        </authorList>
    </citation>
    <scope>NUCLEOTIDE SEQUENCE [LARGE SCALE GENOMIC DNA]</scope>
    <source>
        <strain evidence="3">cv. DH55</strain>
    </source>
</reference>
<accession>A0ABM0U606</accession>
<proteinExistence type="predicted"/>
<dbReference type="GeneID" id="104720111"/>
<dbReference type="Proteomes" id="UP000694864">
    <property type="component" value="Chromosome 10"/>
</dbReference>
<name>A0ABM0U606_CAMSA</name>
<feature type="domain" description="C2H2-type" evidence="2">
    <location>
        <begin position="159"/>
        <end position="179"/>
    </location>
</feature>
<reference evidence="4" key="2">
    <citation type="submission" date="2025-08" db="UniProtKB">
        <authorList>
            <consortium name="RefSeq"/>
        </authorList>
    </citation>
    <scope>IDENTIFICATION</scope>
    <source>
        <tissue evidence="4">Leaf</tissue>
    </source>
</reference>
<feature type="region of interest" description="Disordered" evidence="1">
    <location>
        <begin position="196"/>
        <end position="219"/>
    </location>
</feature>
<sequence>MFPPPIAYTCYHDSQTSSSSLRINNSSMAHQMRSNMVSPFSMPCTAQISDFVAVSNVFNTSNPTIWNSTSNQLQNVFDERYQTFTPKPIDYFCFQQNSTSPNCQVPKDGSLVKKIHKMIGSYPEFDDYVNYEEGEGTEDNETVEWIHNLPYENDGSFICLKCNCLFDTSQILHAHLQFHCRSDTNEVSKKRLRVHHQEVHGKSHKINKDQTGGQSFRRK</sequence>